<evidence type="ECO:0000259" key="1">
    <source>
        <dbReference type="Pfam" id="PF06114"/>
    </source>
</evidence>
<evidence type="ECO:0000313" key="2">
    <source>
        <dbReference type="EMBL" id="SDI82827.1"/>
    </source>
</evidence>
<name>A0A1G8NRP8_ANEMI</name>
<dbReference type="EMBL" id="FNED01000008">
    <property type="protein sequence ID" value="SDI82827.1"/>
    <property type="molecule type" value="Genomic_DNA"/>
</dbReference>
<feature type="domain" description="IrrE N-terminal-like" evidence="1">
    <location>
        <begin position="59"/>
        <end position="152"/>
    </location>
</feature>
<gene>
    <name evidence="2" type="ORF">SAMN04487909_10884</name>
</gene>
<dbReference type="OrthoDB" id="2417909at2"/>
<reference evidence="2 3" key="1">
    <citation type="submission" date="2016-10" db="EMBL/GenBank/DDBJ databases">
        <authorList>
            <person name="de Groot N.N."/>
        </authorList>
    </citation>
    <scope>NUCLEOTIDE SEQUENCE [LARGE SCALE GENOMIC DNA]</scope>
    <source>
        <strain evidence="2 3">DSM 2895</strain>
    </source>
</reference>
<dbReference type="Pfam" id="PF06114">
    <property type="entry name" value="Peptidase_M78"/>
    <property type="match status" value="1"/>
</dbReference>
<organism evidence="2 3">
    <name type="scientific">Aneurinibacillus migulanus</name>
    <name type="common">Bacillus migulanus</name>
    <dbReference type="NCBI Taxonomy" id="47500"/>
    <lineage>
        <taxon>Bacteria</taxon>
        <taxon>Bacillati</taxon>
        <taxon>Bacillota</taxon>
        <taxon>Bacilli</taxon>
        <taxon>Bacillales</taxon>
        <taxon>Paenibacillaceae</taxon>
        <taxon>Aneurinibacillus group</taxon>
        <taxon>Aneurinibacillus</taxon>
    </lineage>
</organism>
<dbReference type="AlphaFoldDB" id="A0A1G8NRP8"/>
<dbReference type="GeneID" id="42304861"/>
<protein>
    <recommendedName>
        <fullName evidence="1">IrrE N-terminal-like domain-containing protein</fullName>
    </recommendedName>
</protein>
<proteinExistence type="predicted"/>
<accession>A0A1G8NRP8</accession>
<evidence type="ECO:0000313" key="3">
    <source>
        <dbReference type="Proteomes" id="UP000182836"/>
    </source>
</evidence>
<dbReference type="InterPro" id="IPR010359">
    <property type="entry name" value="IrrE_HExxH"/>
</dbReference>
<dbReference type="Proteomes" id="UP000182836">
    <property type="component" value="Unassembled WGS sequence"/>
</dbReference>
<sequence>MLKYYTKTMLETWIEEQYKQKGILSPNDLTIEKICTEFCIEIEYTEGICSVVWDEELIIVYLNQNLSLQEQKEAFFHELCHPLRHVVDQRNRHPIFQGLIELQEEQARNFQPYATIPFFMVEQLELPSRDTQIAGLLAQTFNTTYLFAYQRWEQIKRRIFRGVFDERIKSYLKIKEQAFVGFKKEYNKFFYR</sequence>
<dbReference type="RefSeq" id="WP_052812250.1">
    <property type="nucleotide sequence ID" value="NZ_BJOA01000061.1"/>
</dbReference>